<dbReference type="InterPro" id="IPR026224">
    <property type="entry name" value="DPCD"/>
</dbReference>
<evidence type="ECO:0000256" key="2">
    <source>
        <dbReference type="ARBA" id="ARBA00020330"/>
    </source>
</evidence>
<dbReference type="AlphaFoldDB" id="A0A210QKU4"/>
<dbReference type="EMBL" id="NEDP02003162">
    <property type="protein sequence ID" value="OWF49326.1"/>
    <property type="molecule type" value="Genomic_DNA"/>
</dbReference>
<name>A0A210QKU4_MIZYE</name>
<proteinExistence type="inferred from homology"/>
<protein>
    <recommendedName>
        <fullName evidence="2">Protein DPCD</fullName>
    </recommendedName>
</protein>
<comment type="caution">
    <text evidence="3">The sequence shown here is derived from an EMBL/GenBank/DDBJ whole genome shotgun (WGS) entry which is preliminary data.</text>
</comment>
<sequence>MAEKWTSQLNSAHKTCIVQEGRRKIHYTFADGTEMAEEYDQRSGDLIIRKWRRKGTFGSKGTSWDFEVGEQLMSKTLDPEGLVESSSNPIFVRKDTKVAFQWRIRNIPYPLHVFSVTVQDDNHKLIIKTSNKKYYKKFSIPDMERVGCLLTQDSISTAHANNTFIITVRNLLGTMCPLSQQKPGSVDVLSNFTQHKCLTEDVLSQVTQQVTQYKCPTNIKNQRKSWKWKRK</sequence>
<comment type="similarity">
    <text evidence="1">Belongs to the DPCD family.</text>
</comment>
<reference evidence="3 4" key="1">
    <citation type="journal article" date="2017" name="Nat. Ecol. Evol.">
        <title>Scallop genome provides insights into evolution of bilaterian karyotype and development.</title>
        <authorList>
            <person name="Wang S."/>
            <person name="Zhang J."/>
            <person name="Jiao W."/>
            <person name="Li J."/>
            <person name="Xun X."/>
            <person name="Sun Y."/>
            <person name="Guo X."/>
            <person name="Huan P."/>
            <person name="Dong B."/>
            <person name="Zhang L."/>
            <person name="Hu X."/>
            <person name="Sun X."/>
            <person name="Wang J."/>
            <person name="Zhao C."/>
            <person name="Wang Y."/>
            <person name="Wang D."/>
            <person name="Huang X."/>
            <person name="Wang R."/>
            <person name="Lv J."/>
            <person name="Li Y."/>
            <person name="Zhang Z."/>
            <person name="Liu B."/>
            <person name="Lu W."/>
            <person name="Hui Y."/>
            <person name="Liang J."/>
            <person name="Zhou Z."/>
            <person name="Hou R."/>
            <person name="Li X."/>
            <person name="Liu Y."/>
            <person name="Li H."/>
            <person name="Ning X."/>
            <person name="Lin Y."/>
            <person name="Zhao L."/>
            <person name="Xing Q."/>
            <person name="Dou J."/>
            <person name="Li Y."/>
            <person name="Mao J."/>
            <person name="Guo H."/>
            <person name="Dou H."/>
            <person name="Li T."/>
            <person name="Mu C."/>
            <person name="Jiang W."/>
            <person name="Fu Q."/>
            <person name="Fu X."/>
            <person name="Miao Y."/>
            <person name="Liu J."/>
            <person name="Yu Q."/>
            <person name="Li R."/>
            <person name="Liao H."/>
            <person name="Li X."/>
            <person name="Kong Y."/>
            <person name="Jiang Z."/>
            <person name="Chourrout D."/>
            <person name="Li R."/>
            <person name="Bao Z."/>
        </authorList>
    </citation>
    <scope>NUCLEOTIDE SEQUENCE [LARGE SCALE GENOMIC DNA]</scope>
    <source>
        <strain evidence="3 4">PY_sf001</strain>
    </source>
</reference>
<dbReference type="PRINTS" id="PR02065">
    <property type="entry name" value="PROTEINDPCD"/>
</dbReference>
<dbReference type="Pfam" id="PF14913">
    <property type="entry name" value="DPCD"/>
    <property type="match status" value="1"/>
</dbReference>
<dbReference type="PANTHER" id="PTHR31921">
    <property type="entry name" value="PROTEIN DPCD"/>
    <property type="match status" value="1"/>
</dbReference>
<dbReference type="PANTHER" id="PTHR31921:SF1">
    <property type="entry name" value="PROTEIN DPCD"/>
    <property type="match status" value="1"/>
</dbReference>
<keyword evidence="4" id="KW-1185">Reference proteome</keyword>
<dbReference type="OrthoDB" id="10256139at2759"/>
<evidence type="ECO:0000256" key="1">
    <source>
        <dbReference type="ARBA" id="ARBA00010597"/>
    </source>
</evidence>
<gene>
    <name evidence="3" type="ORF">KP79_PYT01085</name>
</gene>
<evidence type="ECO:0000313" key="3">
    <source>
        <dbReference type="EMBL" id="OWF49326.1"/>
    </source>
</evidence>
<evidence type="ECO:0000313" key="4">
    <source>
        <dbReference type="Proteomes" id="UP000242188"/>
    </source>
</evidence>
<organism evidence="3 4">
    <name type="scientific">Mizuhopecten yessoensis</name>
    <name type="common">Japanese scallop</name>
    <name type="synonym">Patinopecten yessoensis</name>
    <dbReference type="NCBI Taxonomy" id="6573"/>
    <lineage>
        <taxon>Eukaryota</taxon>
        <taxon>Metazoa</taxon>
        <taxon>Spiralia</taxon>
        <taxon>Lophotrochozoa</taxon>
        <taxon>Mollusca</taxon>
        <taxon>Bivalvia</taxon>
        <taxon>Autobranchia</taxon>
        <taxon>Pteriomorphia</taxon>
        <taxon>Pectinida</taxon>
        <taxon>Pectinoidea</taxon>
        <taxon>Pectinidae</taxon>
        <taxon>Mizuhopecten</taxon>
    </lineage>
</organism>
<accession>A0A210QKU4</accession>
<dbReference type="Proteomes" id="UP000242188">
    <property type="component" value="Unassembled WGS sequence"/>
</dbReference>
<dbReference type="STRING" id="6573.A0A210QKU4"/>